<feature type="region of interest" description="Disordered" evidence="1">
    <location>
        <begin position="25"/>
        <end position="89"/>
    </location>
</feature>
<proteinExistence type="predicted"/>
<feature type="compositionally biased region" description="Basic and acidic residues" evidence="1">
    <location>
        <begin position="39"/>
        <end position="48"/>
    </location>
</feature>
<evidence type="ECO:0000313" key="2">
    <source>
        <dbReference type="EMBL" id="KAK4182169.1"/>
    </source>
</evidence>
<gene>
    <name evidence="2" type="ORF">QBC35DRAFT_193910</name>
</gene>
<reference evidence="2" key="2">
    <citation type="submission" date="2023-05" db="EMBL/GenBank/DDBJ databases">
        <authorList>
            <consortium name="Lawrence Berkeley National Laboratory"/>
            <person name="Steindorff A."/>
            <person name="Hensen N."/>
            <person name="Bonometti L."/>
            <person name="Westerberg I."/>
            <person name="Brannstrom I.O."/>
            <person name="Guillou S."/>
            <person name="Cros-Aarteil S."/>
            <person name="Calhoun S."/>
            <person name="Haridas S."/>
            <person name="Kuo A."/>
            <person name="Mondo S."/>
            <person name="Pangilinan J."/>
            <person name="Riley R."/>
            <person name="Labutti K."/>
            <person name="Andreopoulos B."/>
            <person name="Lipzen A."/>
            <person name="Chen C."/>
            <person name="Yanf M."/>
            <person name="Daum C."/>
            <person name="Ng V."/>
            <person name="Clum A."/>
            <person name="Ohm R."/>
            <person name="Martin F."/>
            <person name="Silar P."/>
            <person name="Natvig D."/>
            <person name="Lalanne C."/>
            <person name="Gautier V."/>
            <person name="Ament-Velasquez S.L."/>
            <person name="Kruys A."/>
            <person name="Hutchinson M.I."/>
            <person name="Powell A.J."/>
            <person name="Barry K."/>
            <person name="Miller A.N."/>
            <person name="Grigoriev I.V."/>
            <person name="Debuchy R."/>
            <person name="Gladieux P."/>
            <person name="Thoren M.H."/>
            <person name="Johannesson H."/>
        </authorList>
    </citation>
    <scope>NUCLEOTIDE SEQUENCE</scope>
    <source>
        <strain evidence="2">PSN309</strain>
    </source>
</reference>
<keyword evidence="3" id="KW-1185">Reference proteome</keyword>
<dbReference type="Proteomes" id="UP001302126">
    <property type="component" value="Unassembled WGS sequence"/>
</dbReference>
<organism evidence="2 3">
    <name type="scientific">Podospora australis</name>
    <dbReference type="NCBI Taxonomy" id="1536484"/>
    <lineage>
        <taxon>Eukaryota</taxon>
        <taxon>Fungi</taxon>
        <taxon>Dikarya</taxon>
        <taxon>Ascomycota</taxon>
        <taxon>Pezizomycotina</taxon>
        <taxon>Sordariomycetes</taxon>
        <taxon>Sordariomycetidae</taxon>
        <taxon>Sordariales</taxon>
        <taxon>Podosporaceae</taxon>
        <taxon>Podospora</taxon>
    </lineage>
</organism>
<sequence>MGCLSALKFWRKKPAPVRQEAIPAEKIVPYSPQASSFSDTEKQSHQEVTRSSPAGPSTRGVPIRPDVNPAYSAYSTPADPSWTNSLTRTQVSTPLVDEAKLKEEGVDDAEIARRRKAEEARRKAEQEEQERLDFLQMM</sequence>
<accession>A0AAN7AD54</accession>
<protein>
    <submittedName>
        <fullName evidence="2">Uncharacterized protein</fullName>
    </submittedName>
</protein>
<reference evidence="2" key="1">
    <citation type="journal article" date="2023" name="Mol. Phylogenet. Evol.">
        <title>Genome-scale phylogeny and comparative genomics of the fungal order Sordariales.</title>
        <authorList>
            <person name="Hensen N."/>
            <person name="Bonometti L."/>
            <person name="Westerberg I."/>
            <person name="Brannstrom I.O."/>
            <person name="Guillou S."/>
            <person name="Cros-Aarteil S."/>
            <person name="Calhoun S."/>
            <person name="Haridas S."/>
            <person name="Kuo A."/>
            <person name="Mondo S."/>
            <person name="Pangilinan J."/>
            <person name="Riley R."/>
            <person name="LaButti K."/>
            <person name="Andreopoulos B."/>
            <person name="Lipzen A."/>
            <person name="Chen C."/>
            <person name="Yan M."/>
            <person name="Daum C."/>
            <person name="Ng V."/>
            <person name="Clum A."/>
            <person name="Steindorff A."/>
            <person name="Ohm R.A."/>
            <person name="Martin F."/>
            <person name="Silar P."/>
            <person name="Natvig D.O."/>
            <person name="Lalanne C."/>
            <person name="Gautier V."/>
            <person name="Ament-Velasquez S.L."/>
            <person name="Kruys A."/>
            <person name="Hutchinson M.I."/>
            <person name="Powell A.J."/>
            <person name="Barry K."/>
            <person name="Miller A.N."/>
            <person name="Grigoriev I.V."/>
            <person name="Debuchy R."/>
            <person name="Gladieux P."/>
            <person name="Hiltunen Thoren M."/>
            <person name="Johannesson H."/>
        </authorList>
    </citation>
    <scope>NUCLEOTIDE SEQUENCE</scope>
    <source>
        <strain evidence="2">PSN309</strain>
    </source>
</reference>
<evidence type="ECO:0000313" key="3">
    <source>
        <dbReference type="Proteomes" id="UP001302126"/>
    </source>
</evidence>
<comment type="caution">
    <text evidence="2">The sequence shown here is derived from an EMBL/GenBank/DDBJ whole genome shotgun (WGS) entry which is preliminary data.</text>
</comment>
<feature type="region of interest" description="Disordered" evidence="1">
    <location>
        <begin position="114"/>
        <end position="138"/>
    </location>
</feature>
<dbReference type="AlphaFoldDB" id="A0AAN7AD54"/>
<evidence type="ECO:0000256" key="1">
    <source>
        <dbReference type="SAM" id="MobiDB-lite"/>
    </source>
</evidence>
<name>A0AAN7AD54_9PEZI</name>
<dbReference type="EMBL" id="MU864729">
    <property type="protein sequence ID" value="KAK4182169.1"/>
    <property type="molecule type" value="Genomic_DNA"/>
</dbReference>